<dbReference type="AlphaFoldDB" id="A0A8D6ZUH4"/>
<dbReference type="GO" id="GO:0030246">
    <property type="term" value="F:carbohydrate binding"/>
    <property type="evidence" value="ECO:0007669"/>
    <property type="project" value="UniProtKB-KW"/>
</dbReference>
<gene>
    <name evidence="3" type="ORF">GSMUA_244670.1</name>
</gene>
<dbReference type="PROSITE" id="PS51752">
    <property type="entry name" value="JACALIN_LECTIN"/>
    <property type="match status" value="2"/>
</dbReference>
<feature type="domain" description="Jacalin-type lectin" evidence="2">
    <location>
        <begin position="150"/>
        <end position="295"/>
    </location>
</feature>
<dbReference type="Gene3D" id="2.100.10.30">
    <property type="entry name" value="Jacalin-like lectin domain"/>
    <property type="match status" value="2"/>
</dbReference>
<evidence type="ECO:0000256" key="1">
    <source>
        <dbReference type="ARBA" id="ARBA00022734"/>
    </source>
</evidence>
<name>A0A8D6ZUH4_MUSAM</name>
<dbReference type="Pfam" id="PF01419">
    <property type="entry name" value="Jacalin"/>
    <property type="match status" value="2"/>
</dbReference>
<feature type="non-terminal residue" evidence="3">
    <location>
        <position position="1"/>
    </location>
</feature>
<evidence type="ECO:0000259" key="2">
    <source>
        <dbReference type="PROSITE" id="PS51752"/>
    </source>
</evidence>
<accession>A0A8D6ZUH4</accession>
<dbReference type="InterPro" id="IPR001229">
    <property type="entry name" value="Jacalin-like_lectin_dom"/>
</dbReference>
<keyword evidence="1" id="KW-0430">Lectin</keyword>
<evidence type="ECO:0000313" key="3">
    <source>
        <dbReference type="EMBL" id="CAG1836498.1"/>
    </source>
</evidence>
<protein>
    <submittedName>
        <fullName evidence="3">(wild Malaysian banana) hypothetical protein</fullName>
    </submittedName>
</protein>
<dbReference type="InterPro" id="IPR033734">
    <property type="entry name" value="Jacalin-like_lectin_dom_plant"/>
</dbReference>
<dbReference type="CDD" id="cd09612">
    <property type="entry name" value="Jacalin"/>
    <property type="match status" value="2"/>
</dbReference>
<feature type="domain" description="Jacalin-type lectin" evidence="2">
    <location>
        <begin position="1"/>
        <end position="143"/>
    </location>
</feature>
<dbReference type="EMBL" id="HG996474">
    <property type="protein sequence ID" value="CAG1836498.1"/>
    <property type="molecule type" value="Genomic_DNA"/>
</dbReference>
<dbReference type="SUPFAM" id="SSF51101">
    <property type="entry name" value="Mannose-binding lectins"/>
    <property type="match status" value="2"/>
</dbReference>
<organism evidence="3">
    <name type="scientific">Musa acuminata subsp. malaccensis</name>
    <name type="common">Wild banana</name>
    <name type="synonym">Musa malaccensis</name>
    <dbReference type="NCBI Taxonomy" id="214687"/>
    <lineage>
        <taxon>Eukaryota</taxon>
        <taxon>Viridiplantae</taxon>
        <taxon>Streptophyta</taxon>
        <taxon>Embryophyta</taxon>
        <taxon>Tracheophyta</taxon>
        <taxon>Spermatophyta</taxon>
        <taxon>Magnoliopsida</taxon>
        <taxon>Liliopsida</taxon>
        <taxon>Zingiberales</taxon>
        <taxon>Musaceae</taxon>
        <taxon>Musa</taxon>
    </lineage>
</organism>
<proteinExistence type="predicted"/>
<dbReference type="SMART" id="SM00915">
    <property type="entry name" value="Jacalin"/>
    <property type="match status" value="2"/>
</dbReference>
<sequence>VGTWGANGGSHWDMGPADHIKSIKICAKGVVDSIAFMYVVGETAEDTPRYGGPGGAPNLACLLLHLHQIFDEEYLTAISGYIGEYGGTPCISQLTFTTNMGTYGPYGDGGGTPFNLPVEEGKIARFYGRAGTYLKAIGAIVNTTSMNAPVIKVGTWGANGGSHWDMGPADHINSIKICAKGVVDSIAFMYVVGETAEDTPRYGGPGGAPNLACLLLHLHQIFDEEYLTAISGYIGEYGGTPCISQLTFTTNMGTYGPYGDGGGTPFNLPVEEGKIARFYGRAGTYLKTIGVYLKPN</sequence>
<dbReference type="InterPro" id="IPR036404">
    <property type="entry name" value="Jacalin-like_lectin_dom_sf"/>
</dbReference>
<dbReference type="PANTHER" id="PTHR46506">
    <property type="entry name" value="OS05G0143600 PROTEIN"/>
    <property type="match status" value="1"/>
</dbReference>
<reference evidence="3" key="1">
    <citation type="submission" date="2021-03" db="EMBL/GenBank/DDBJ databases">
        <authorList>
            <consortium name="Genoscope - CEA"/>
            <person name="William W."/>
        </authorList>
    </citation>
    <scope>NUCLEOTIDE SEQUENCE</scope>
    <source>
        <strain evidence="3">Doubled-haploid Pahang</strain>
    </source>
</reference>